<sequence>MAHVFFENGTSLKIWDFFAHLCGISHQPFTTVFEVLATWSFSAPSRGHIRQILPIITLWALWEERNRSKHDGVEHNIDRVMSRIVSIITTLNKTDLMTYKQWKGDYRVAQFFQAQVIKPSSRPLSLVYWLPPVAGKLKLNVDGSFTSHGTAGGIL</sequence>
<proteinExistence type="predicted"/>
<name>A0AAV3RU17_LITER</name>
<reference evidence="1 2" key="1">
    <citation type="submission" date="2024-01" db="EMBL/GenBank/DDBJ databases">
        <title>The complete chloroplast genome sequence of Lithospermum erythrorhizon: insights into the phylogenetic relationship among Boraginaceae species and the maternal lineages of purple gromwells.</title>
        <authorList>
            <person name="Okada T."/>
            <person name="Watanabe K."/>
        </authorList>
    </citation>
    <scope>NUCLEOTIDE SEQUENCE [LARGE SCALE GENOMIC DNA]</scope>
</reference>
<keyword evidence="2" id="KW-1185">Reference proteome</keyword>
<gene>
    <name evidence="1" type="ORF">LIER_31727</name>
</gene>
<comment type="caution">
    <text evidence="1">The sequence shown here is derived from an EMBL/GenBank/DDBJ whole genome shotgun (WGS) entry which is preliminary data.</text>
</comment>
<dbReference type="EMBL" id="BAABME010011893">
    <property type="protein sequence ID" value="GAA0184439.1"/>
    <property type="molecule type" value="Genomic_DNA"/>
</dbReference>
<dbReference type="AlphaFoldDB" id="A0AAV3RU17"/>
<organism evidence="1 2">
    <name type="scientific">Lithospermum erythrorhizon</name>
    <name type="common">Purple gromwell</name>
    <name type="synonym">Lithospermum officinale var. erythrorhizon</name>
    <dbReference type="NCBI Taxonomy" id="34254"/>
    <lineage>
        <taxon>Eukaryota</taxon>
        <taxon>Viridiplantae</taxon>
        <taxon>Streptophyta</taxon>
        <taxon>Embryophyta</taxon>
        <taxon>Tracheophyta</taxon>
        <taxon>Spermatophyta</taxon>
        <taxon>Magnoliopsida</taxon>
        <taxon>eudicotyledons</taxon>
        <taxon>Gunneridae</taxon>
        <taxon>Pentapetalae</taxon>
        <taxon>asterids</taxon>
        <taxon>lamiids</taxon>
        <taxon>Boraginales</taxon>
        <taxon>Boraginaceae</taxon>
        <taxon>Boraginoideae</taxon>
        <taxon>Lithospermeae</taxon>
        <taxon>Lithospermum</taxon>
    </lineage>
</organism>
<protein>
    <submittedName>
        <fullName evidence="1">Uncharacterized protein</fullName>
    </submittedName>
</protein>
<evidence type="ECO:0000313" key="2">
    <source>
        <dbReference type="Proteomes" id="UP001454036"/>
    </source>
</evidence>
<accession>A0AAV3RU17</accession>
<evidence type="ECO:0000313" key="1">
    <source>
        <dbReference type="EMBL" id="GAA0184439.1"/>
    </source>
</evidence>
<dbReference type="Proteomes" id="UP001454036">
    <property type="component" value="Unassembled WGS sequence"/>
</dbReference>